<feature type="compositionally biased region" description="Basic residues" evidence="1">
    <location>
        <begin position="1463"/>
        <end position="1489"/>
    </location>
</feature>
<organism evidence="2 3">
    <name type="scientific">Pyxicephalus adspersus</name>
    <name type="common">African bullfrog</name>
    <dbReference type="NCBI Taxonomy" id="30357"/>
    <lineage>
        <taxon>Eukaryota</taxon>
        <taxon>Metazoa</taxon>
        <taxon>Chordata</taxon>
        <taxon>Craniata</taxon>
        <taxon>Vertebrata</taxon>
        <taxon>Euteleostomi</taxon>
        <taxon>Amphibia</taxon>
        <taxon>Batrachia</taxon>
        <taxon>Anura</taxon>
        <taxon>Neobatrachia</taxon>
        <taxon>Ranoidea</taxon>
        <taxon>Pyxicephalidae</taxon>
        <taxon>Pyxicephalinae</taxon>
        <taxon>Pyxicephalus</taxon>
    </lineage>
</organism>
<feature type="compositionally biased region" description="Basic residues" evidence="1">
    <location>
        <begin position="1079"/>
        <end position="1124"/>
    </location>
</feature>
<feature type="compositionally biased region" description="Polar residues" evidence="1">
    <location>
        <begin position="815"/>
        <end position="836"/>
    </location>
</feature>
<dbReference type="GO" id="GO:0003723">
    <property type="term" value="F:RNA binding"/>
    <property type="evidence" value="ECO:0007669"/>
    <property type="project" value="InterPro"/>
</dbReference>
<comment type="caution">
    <text evidence="2">The sequence shown here is derived from an EMBL/GenBank/DDBJ whole genome shotgun (WGS) entry which is preliminary data.</text>
</comment>
<feature type="compositionally biased region" description="Basic and acidic residues" evidence="1">
    <location>
        <begin position="1"/>
        <end position="17"/>
    </location>
</feature>
<evidence type="ECO:0000313" key="3">
    <source>
        <dbReference type="Proteomes" id="UP001181693"/>
    </source>
</evidence>
<feature type="compositionally biased region" description="Low complexity" evidence="1">
    <location>
        <begin position="113"/>
        <end position="126"/>
    </location>
</feature>
<dbReference type="Pfam" id="PF17069">
    <property type="entry name" value="RSRP"/>
    <property type="match status" value="1"/>
</dbReference>
<feature type="region of interest" description="Disordered" evidence="1">
    <location>
        <begin position="1026"/>
        <end position="1505"/>
    </location>
</feature>
<dbReference type="PANTHER" id="PTHR46528">
    <property type="entry name" value="PROTEIN SON"/>
    <property type="match status" value="1"/>
</dbReference>
<feature type="compositionally biased region" description="Basic residues" evidence="1">
    <location>
        <begin position="1059"/>
        <end position="1071"/>
    </location>
</feature>
<keyword evidence="3" id="KW-1185">Reference proteome</keyword>
<evidence type="ECO:0000313" key="2">
    <source>
        <dbReference type="EMBL" id="DBA34495.1"/>
    </source>
</evidence>
<feature type="compositionally biased region" description="Basic residues" evidence="1">
    <location>
        <begin position="1133"/>
        <end position="1147"/>
    </location>
</feature>
<proteinExistence type="predicted"/>
<gene>
    <name evidence="2" type="ORF">GDO54_002046</name>
</gene>
<dbReference type="InterPro" id="IPR032922">
    <property type="entry name" value="SON"/>
</dbReference>
<dbReference type="GO" id="GO:0048024">
    <property type="term" value="P:regulation of mRNA splicing, via spliceosome"/>
    <property type="evidence" value="ECO:0007669"/>
    <property type="project" value="TreeGrafter"/>
</dbReference>
<feature type="compositionally biased region" description="Polar residues" evidence="1">
    <location>
        <begin position="201"/>
        <end position="213"/>
    </location>
</feature>
<feature type="region of interest" description="Disordered" evidence="1">
    <location>
        <begin position="801"/>
        <end position="836"/>
    </location>
</feature>
<feature type="compositionally biased region" description="Basic residues" evidence="1">
    <location>
        <begin position="1163"/>
        <end position="1176"/>
    </location>
</feature>
<dbReference type="GO" id="GO:0051726">
    <property type="term" value="P:regulation of cell cycle"/>
    <property type="evidence" value="ECO:0007669"/>
    <property type="project" value="InterPro"/>
</dbReference>
<protein>
    <submittedName>
        <fullName evidence="2">Uncharacterized protein</fullName>
    </submittedName>
</protein>
<feature type="compositionally biased region" description="Basic residues" evidence="1">
    <location>
        <begin position="1183"/>
        <end position="1356"/>
    </location>
</feature>
<feature type="region of interest" description="Disordered" evidence="1">
    <location>
        <begin position="445"/>
        <end position="486"/>
    </location>
</feature>
<evidence type="ECO:0000256" key="1">
    <source>
        <dbReference type="SAM" id="MobiDB-lite"/>
    </source>
</evidence>
<feature type="compositionally biased region" description="Basic and acidic residues" evidence="1">
    <location>
        <begin position="188"/>
        <end position="200"/>
    </location>
</feature>
<feature type="compositionally biased region" description="Polar residues" evidence="1">
    <location>
        <begin position="50"/>
        <end position="65"/>
    </location>
</feature>
<dbReference type="PANTHER" id="PTHR46528:SF1">
    <property type="entry name" value="PROTEIN SON"/>
    <property type="match status" value="1"/>
</dbReference>
<accession>A0AAV3B283</accession>
<feature type="compositionally biased region" description="Basic residues" evidence="1">
    <location>
        <begin position="1402"/>
        <end position="1411"/>
    </location>
</feature>
<feature type="compositionally biased region" description="Polar residues" evidence="1">
    <location>
        <begin position="445"/>
        <end position="482"/>
    </location>
</feature>
<feature type="region of interest" description="Disordered" evidence="1">
    <location>
        <begin position="83"/>
        <end position="143"/>
    </location>
</feature>
<feature type="compositionally biased region" description="Basic residues" evidence="1">
    <location>
        <begin position="1435"/>
        <end position="1454"/>
    </location>
</feature>
<name>A0AAV3B283_PYXAD</name>
<sequence>MVSKELQEARSFSRPDNSEIVQSTDTLQCSQLVQPYGSPHQQFADPEKTQLVQKNSSLQSITSPKSLHVNRSYANLEDSQINQPYASSEHKLDQPIASPELTPHKTVANSEHPPVTQPYTVPQTVQSASSDCPQVVQPYDSSDHSQFVQLYDSSERPQLKQPHLLQSCGSPAHPKNSLQFGTSGESLELVKPHANLERSQLDQPYSSPKHSQLDQSHVMLEKMQLNKMHTSIECMRSDQPLSSPKNQRLAQPCIQHENSQLVQLDDKQEHPQSAQPYDSPEHLQLVQPISNAQHPQLVESYASPEHSPLMETYSGMSHPQLAEKYSSAYHNSSLDLSLNLKSSCLDDNNENHKLMQSPVSDSRFDNSLQCDTKASVSQLEVPCSSLAHKKCFKSSQPHLEKSCKSSHKISEGLPITQHKSLLDESTESPVRLVLKKDYDQFLTGNRYSSDSTQLDGTSSSKQLELDHSSNLTPPEQSSSNCSGLLPDKQQLGQKLSSVEDYSITHQPQTFPEHTDLQEYSSSVSCLNKGCLSTSQHLMKASNQPLKDTCLDFPQASPVETQDCLEQPSMPLLDSDVSLIDGTISSQETLLGSIEGGKNSSTILQQLTDRGTKFKVDPPDRLASQSDDVPDKACLDISLQNKSLESYSYSHSENKSYEPGQSVEDHIFMCVKERTPRVESEQIDLDAEHSKNEQMRSPEIIEVPQTTAEKTFFINSPLFSPKQNCNKPLTTVLSAETEEASTNMSLQLQDKVDCHLSAQVSLTDNVQIDHECKIKPPDLLPFDSEQPTHVCLNSESSEPVLFISQPPPELLPYDSEQPSNPFQNTSDYSSEQDSSVFHTPPELLPYDSDQTAMLISKPDSCKEKLSFYESSDGSHKSSFASSVTKETNEEQLSSAQLDCVKYETSRSSVMTCVSDSNNSEKLVDPPVTTFLDAEQALPFSQSSCNETKFLLEQPFLKKMAPHPLDHREHSVEHSQLIEDSVKSSLLSVSEVEQESLISNTCDPFVMQSCSSNSELGNLSPLEKATVTQAQMDVSKKRSRSKSLSKTELSHALSTSSKRSSPLKHTSRSVRSHSRSDDRKKSRSKSTTRKKRSRSKSVSRKKKSRSSSVIKTRKSRSKSAPRRKKSLSVSDTRLRRSRSRSVSRKRRSRSTSVAQKRSSHSPSVAKRRRSRSRRKRSHSTSVDHKRSHSNSVARKRRSRSRSSARRRRSRSSSVHRRKRSRSSSVARRRRSRSSSITCRRRSRSSSIPRRRHSPSQSVTRRKRSPSLGRRRRSRSPSVAQRRRSRSASRRRRSRSPSISRRRHSPSAPRRRRSRSPSPRKKRSSSAVRKRHSRSTSATRKRRSRSSSRKRRSRSSTYKRHSETPSVACKRRSESKSPTPKSPKNKQRAPSKSDRSRSRSQSNIIRKRKTRSRSTSRDKSKSNDKRRKRSSSKEHYSIKQRRKSRTPSRRKKSRSPVRRVSPCRSPVRRRRSRSPVRRKSFSRSPVRRKRSRSRDQSMDSARSPKRLTDLDKAQLLEIAKANAAAMCAKAGMPLPPSLKPVLAPSAPVDEKVTQRTYGVTIQELTEKCKQIAQSKEDDEVVNKPHDSDEEEDDKPFYNHPFKVSEHKPISFSLLNPSLKPAPKNQVTLTKEFPVSSGSQHRKKESDKVYGEWVPVDKKTEESKDDVFTNTGPSQPVDITAAMNERAMAQTRLTGNPFDLEALLMLNRAQEQIDAWAQSTSLPGQFTGSTGAQVLSADEISNSGPQAWLKKVCSRQTVVFA</sequence>
<reference evidence="2" key="1">
    <citation type="thesis" date="2020" institute="ProQuest LLC" country="789 East Eisenhower Parkway, Ann Arbor, MI, USA">
        <title>Comparative Genomics and Chromosome Evolution.</title>
        <authorList>
            <person name="Mudd A.B."/>
        </authorList>
    </citation>
    <scope>NUCLEOTIDE SEQUENCE</scope>
    <source>
        <strain evidence="2">1538</strain>
        <tissue evidence="2">Blood</tissue>
    </source>
</reference>
<dbReference type="Proteomes" id="UP001181693">
    <property type="component" value="Unassembled WGS sequence"/>
</dbReference>
<feature type="region of interest" description="Disordered" evidence="1">
    <location>
        <begin position="164"/>
        <end position="213"/>
    </location>
</feature>
<feature type="region of interest" description="Disordered" evidence="1">
    <location>
        <begin position="1"/>
        <end position="69"/>
    </location>
</feature>
<feature type="compositionally biased region" description="Polar residues" evidence="1">
    <location>
        <begin position="19"/>
        <end position="33"/>
    </location>
</feature>
<feature type="compositionally biased region" description="Polar residues" evidence="1">
    <location>
        <begin position="176"/>
        <end position="185"/>
    </location>
</feature>
<feature type="region of interest" description="Disordered" evidence="1">
    <location>
        <begin position="1567"/>
        <end position="1598"/>
    </location>
</feature>
<dbReference type="EMBL" id="DYDO01000001">
    <property type="protein sequence ID" value="DBA34495.1"/>
    <property type="molecule type" value="Genomic_DNA"/>
</dbReference>